<organism evidence="1">
    <name type="scientific">Anguilla anguilla</name>
    <name type="common">European freshwater eel</name>
    <name type="synonym">Muraena anguilla</name>
    <dbReference type="NCBI Taxonomy" id="7936"/>
    <lineage>
        <taxon>Eukaryota</taxon>
        <taxon>Metazoa</taxon>
        <taxon>Chordata</taxon>
        <taxon>Craniata</taxon>
        <taxon>Vertebrata</taxon>
        <taxon>Euteleostomi</taxon>
        <taxon>Actinopterygii</taxon>
        <taxon>Neopterygii</taxon>
        <taxon>Teleostei</taxon>
        <taxon>Anguilliformes</taxon>
        <taxon>Anguillidae</taxon>
        <taxon>Anguilla</taxon>
    </lineage>
</organism>
<accession>A0A0E9XX66</accession>
<name>A0A0E9XX66_ANGAN</name>
<evidence type="ECO:0000313" key="1">
    <source>
        <dbReference type="EMBL" id="JAI07308.1"/>
    </source>
</evidence>
<proteinExistence type="predicted"/>
<dbReference type="AlphaFoldDB" id="A0A0E9XX66"/>
<protein>
    <submittedName>
        <fullName evidence="1">Uncharacterized protein</fullName>
    </submittedName>
</protein>
<reference evidence="1" key="2">
    <citation type="journal article" date="2015" name="Fish Shellfish Immunol.">
        <title>Early steps in the European eel (Anguilla anguilla)-Vibrio vulnificus interaction in the gills: Role of the RtxA13 toxin.</title>
        <authorList>
            <person name="Callol A."/>
            <person name="Pajuelo D."/>
            <person name="Ebbesson L."/>
            <person name="Teles M."/>
            <person name="MacKenzie S."/>
            <person name="Amaro C."/>
        </authorList>
    </citation>
    <scope>NUCLEOTIDE SEQUENCE</scope>
</reference>
<dbReference type="EMBL" id="GBXM01001270">
    <property type="protein sequence ID" value="JAI07308.1"/>
    <property type="molecule type" value="Transcribed_RNA"/>
</dbReference>
<reference evidence="1" key="1">
    <citation type="submission" date="2014-11" db="EMBL/GenBank/DDBJ databases">
        <authorList>
            <person name="Amaro Gonzalez C."/>
        </authorList>
    </citation>
    <scope>NUCLEOTIDE SEQUENCE</scope>
</reference>
<sequence>MRQARNESGYLIYLNPPSGPPLRMEKSVLEEMKISSARMAMDIGAGVRYSSQLA</sequence>